<accession>A0A5E7B0S1</accession>
<name>A0A5E7B0S1_PSEFL</name>
<proteinExistence type="predicted"/>
<organism evidence="1 2">
    <name type="scientific">Pseudomonas fluorescens</name>
    <dbReference type="NCBI Taxonomy" id="294"/>
    <lineage>
        <taxon>Bacteria</taxon>
        <taxon>Pseudomonadati</taxon>
        <taxon>Pseudomonadota</taxon>
        <taxon>Gammaproteobacteria</taxon>
        <taxon>Pseudomonadales</taxon>
        <taxon>Pseudomonadaceae</taxon>
        <taxon>Pseudomonas</taxon>
    </lineage>
</organism>
<dbReference type="EMBL" id="CABVHP010000003">
    <property type="protein sequence ID" value="VVN85652.1"/>
    <property type="molecule type" value="Genomic_DNA"/>
</dbReference>
<gene>
    <name evidence="1" type="ORF">PS704_01469</name>
</gene>
<sequence length="29" mass="2852">MTSLKFGASILLTCLAGCATTPPNPDASA</sequence>
<evidence type="ECO:0000313" key="2">
    <source>
        <dbReference type="Proteomes" id="UP000326557"/>
    </source>
</evidence>
<reference evidence="1 2" key="1">
    <citation type="submission" date="2019-09" db="EMBL/GenBank/DDBJ databases">
        <authorList>
            <person name="Chandra G."/>
            <person name="Truman W A."/>
        </authorList>
    </citation>
    <scope>NUCLEOTIDE SEQUENCE [LARGE SCALE GENOMIC DNA]</scope>
    <source>
        <strain evidence="1">PS704</strain>
    </source>
</reference>
<dbReference type="Proteomes" id="UP000326557">
    <property type="component" value="Unassembled WGS sequence"/>
</dbReference>
<evidence type="ECO:0000313" key="1">
    <source>
        <dbReference type="EMBL" id="VVN85652.1"/>
    </source>
</evidence>
<dbReference type="AlphaFoldDB" id="A0A5E7B0S1"/>
<protein>
    <submittedName>
        <fullName evidence="1">Uncharacterized protein</fullName>
    </submittedName>
</protein>